<dbReference type="EMBL" id="BQFW01000015">
    <property type="protein sequence ID" value="GJJ79040.1"/>
    <property type="molecule type" value="Genomic_DNA"/>
</dbReference>
<feature type="coiled-coil region" evidence="2">
    <location>
        <begin position="229"/>
        <end position="321"/>
    </location>
</feature>
<dbReference type="InterPro" id="IPR041691">
    <property type="entry name" value="Atg6/beclin_CC"/>
</dbReference>
<sequence>MAASPTRPFVCQKCNQQLNIDDSLQDINSAAFDLLLGPLSDQHGHEHTTEGSDQSHPPQGLLGQGQRRRGTVSTEAAFSRTIPNRQNGQDSGGYGHPPIDAAESFVMLSKGNPGDGNNNINNNHSNHSNISTSHSSPINNYTRGTLSPSNSNQSTRHSHNQSNNSTLPPNGTQSSTVSRMKSNGGGAGEVMDIGQNPNDRTAKANRLRTTGKLFDLMSAKSDVDHPLCHECAEMLLESLAKQLRDVSRERDCYIDFLRTVNSNVASDAEMENLENEIKNIQVDEEASIQSLRDIEEQQRVVQEEIAMLEQEALELDKEEERYWQECNEFQMALQSFHNERDSVNLKYDYDTRQLEKLHKTNVYNDTFCIGHDGHFATINGFRLGRLPTQPVDWPEINAAWGQTLLLLHTIANKLNFEFKTYRLVPLGSYSRIDKIEGDRASYELYGSSEIAIGRVFLNRRFDHAMVAFLNCLQQLGDYAEQLGNNNNQQGPKLELPYKINKDRIGDASIKLQFNQGETWTRALKFTLTNTKWILAYASSSAASNMTSYTPSAPSLPISRRSSPVVKSDPVS</sequence>
<feature type="region of interest" description="Disordered" evidence="3">
    <location>
        <begin position="548"/>
        <end position="571"/>
    </location>
</feature>
<feature type="domain" description="Atg6/beclin coiled-coil" evidence="5">
    <location>
        <begin position="226"/>
        <end position="354"/>
    </location>
</feature>
<dbReference type="GO" id="GO:0006995">
    <property type="term" value="P:cellular response to nitrogen starvation"/>
    <property type="evidence" value="ECO:0007669"/>
    <property type="project" value="TreeGrafter"/>
</dbReference>
<evidence type="ECO:0000259" key="5">
    <source>
        <dbReference type="Pfam" id="PF17675"/>
    </source>
</evidence>
<comment type="caution">
    <text evidence="6">The sequence shown here is derived from an EMBL/GenBank/DDBJ whole genome shotgun (WGS) entry which is preliminary data.</text>
</comment>
<dbReference type="GO" id="GO:0000407">
    <property type="term" value="C:phagophore assembly site"/>
    <property type="evidence" value="ECO:0007669"/>
    <property type="project" value="TreeGrafter"/>
</dbReference>
<comment type="similarity">
    <text evidence="1">Belongs to the beclin family.</text>
</comment>
<feature type="region of interest" description="Disordered" evidence="3">
    <location>
        <begin position="39"/>
        <end position="201"/>
    </location>
</feature>
<dbReference type="GO" id="GO:0034271">
    <property type="term" value="C:phosphatidylinositol 3-kinase complex, class III, type I"/>
    <property type="evidence" value="ECO:0007669"/>
    <property type="project" value="TreeGrafter"/>
</dbReference>
<dbReference type="AlphaFoldDB" id="A0A9P3HM08"/>
<dbReference type="Pfam" id="PF04111">
    <property type="entry name" value="APG6"/>
    <property type="match status" value="1"/>
</dbReference>
<evidence type="ECO:0000313" key="6">
    <source>
        <dbReference type="EMBL" id="GJJ79040.1"/>
    </source>
</evidence>
<proteinExistence type="inferred from homology"/>
<gene>
    <name evidence="6" type="ORF">EMPS_11399</name>
</gene>
<dbReference type="Gene3D" id="1.10.418.40">
    <property type="entry name" value="Autophagy protein 6/Beclin 1"/>
    <property type="match status" value="1"/>
</dbReference>
<dbReference type="Gene3D" id="6.10.250.3110">
    <property type="match status" value="1"/>
</dbReference>
<dbReference type="PANTHER" id="PTHR12768:SF4">
    <property type="entry name" value="BECLIN-1"/>
    <property type="match status" value="1"/>
</dbReference>
<dbReference type="PANTHER" id="PTHR12768">
    <property type="entry name" value="BECLIN 1"/>
    <property type="match status" value="1"/>
</dbReference>
<evidence type="ECO:0000256" key="3">
    <source>
        <dbReference type="SAM" id="MobiDB-lite"/>
    </source>
</evidence>
<dbReference type="InterPro" id="IPR007243">
    <property type="entry name" value="Atg6/Beclin"/>
</dbReference>
<feature type="domain" description="Atg6 BARA" evidence="4">
    <location>
        <begin position="357"/>
        <end position="539"/>
    </location>
</feature>
<dbReference type="GO" id="GO:0034272">
    <property type="term" value="C:phosphatidylinositol 3-kinase complex, class III, type II"/>
    <property type="evidence" value="ECO:0007669"/>
    <property type="project" value="TreeGrafter"/>
</dbReference>
<dbReference type="Proteomes" id="UP000827284">
    <property type="component" value="Unassembled WGS sequence"/>
</dbReference>
<reference evidence="6" key="1">
    <citation type="submission" date="2021-11" db="EMBL/GenBank/DDBJ databases">
        <authorList>
            <person name="Herlambang A."/>
            <person name="Guo Y."/>
            <person name="Takashima Y."/>
            <person name="Nishizawa T."/>
        </authorList>
    </citation>
    <scope>NUCLEOTIDE SEQUENCE</scope>
    <source>
        <strain evidence="6">E1425</strain>
    </source>
</reference>
<dbReference type="GO" id="GO:0000423">
    <property type="term" value="P:mitophagy"/>
    <property type="evidence" value="ECO:0007669"/>
    <property type="project" value="TreeGrafter"/>
</dbReference>
<keyword evidence="2" id="KW-0175">Coiled coil</keyword>
<dbReference type="FunFam" id="1.10.418.40:FF:000006">
    <property type="entry name" value="Chromosome 12, whole genome shotgun sequence"/>
    <property type="match status" value="1"/>
</dbReference>
<dbReference type="OrthoDB" id="20368at2759"/>
<evidence type="ECO:0000259" key="4">
    <source>
        <dbReference type="Pfam" id="PF04111"/>
    </source>
</evidence>
<evidence type="ECO:0000313" key="7">
    <source>
        <dbReference type="Proteomes" id="UP000827284"/>
    </source>
</evidence>
<feature type="compositionally biased region" description="Polar residues" evidence="3">
    <location>
        <begin position="71"/>
        <end position="89"/>
    </location>
</feature>
<evidence type="ECO:0000256" key="1">
    <source>
        <dbReference type="ARBA" id="ARBA00005965"/>
    </source>
</evidence>
<dbReference type="GO" id="GO:0030674">
    <property type="term" value="F:protein-macromolecule adaptor activity"/>
    <property type="evidence" value="ECO:0007669"/>
    <property type="project" value="TreeGrafter"/>
</dbReference>
<protein>
    <submittedName>
        <fullName evidence="6">Beclin</fullName>
    </submittedName>
</protein>
<name>A0A9P3HM08_9FUNG</name>
<dbReference type="GO" id="GO:0000045">
    <property type="term" value="P:autophagosome assembly"/>
    <property type="evidence" value="ECO:0007669"/>
    <property type="project" value="TreeGrafter"/>
</dbReference>
<organism evidence="6 7">
    <name type="scientific">Entomortierella parvispora</name>
    <dbReference type="NCBI Taxonomy" id="205924"/>
    <lineage>
        <taxon>Eukaryota</taxon>
        <taxon>Fungi</taxon>
        <taxon>Fungi incertae sedis</taxon>
        <taxon>Mucoromycota</taxon>
        <taxon>Mortierellomycotina</taxon>
        <taxon>Mortierellomycetes</taxon>
        <taxon>Mortierellales</taxon>
        <taxon>Mortierellaceae</taxon>
        <taxon>Entomortierella</taxon>
    </lineage>
</organism>
<reference evidence="6" key="2">
    <citation type="journal article" date="2022" name="Microbiol. Resour. Announc.">
        <title>Whole-Genome Sequence of Entomortierella parvispora E1425, a Mucoromycotan Fungus Associated with Burkholderiaceae-Related Endosymbiotic Bacteria.</title>
        <authorList>
            <person name="Herlambang A."/>
            <person name="Guo Y."/>
            <person name="Takashima Y."/>
            <person name="Narisawa K."/>
            <person name="Ohta H."/>
            <person name="Nishizawa T."/>
        </authorList>
    </citation>
    <scope>NUCLEOTIDE SEQUENCE</scope>
    <source>
        <strain evidence="6">E1425</strain>
    </source>
</reference>
<dbReference type="GO" id="GO:0045324">
    <property type="term" value="P:late endosome to vacuole transport"/>
    <property type="evidence" value="ECO:0007669"/>
    <property type="project" value="TreeGrafter"/>
</dbReference>
<dbReference type="InterPro" id="IPR040455">
    <property type="entry name" value="Atg6_BARA"/>
</dbReference>
<accession>A0A9P3HM08</accession>
<feature type="compositionally biased region" description="Low complexity" evidence="3">
    <location>
        <begin position="117"/>
        <end position="140"/>
    </location>
</feature>
<dbReference type="InterPro" id="IPR038274">
    <property type="entry name" value="Atg6/Beclin_C_sf"/>
</dbReference>
<keyword evidence="7" id="KW-1185">Reference proteome</keyword>
<dbReference type="GO" id="GO:0043548">
    <property type="term" value="F:phosphatidylinositol 3-kinase binding"/>
    <property type="evidence" value="ECO:0007669"/>
    <property type="project" value="TreeGrafter"/>
</dbReference>
<feature type="compositionally biased region" description="Polar residues" evidence="3">
    <location>
        <begin position="141"/>
        <end position="181"/>
    </location>
</feature>
<evidence type="ECO:0000256" key="2">
    <source>
        <dbReference type="SAM" id="Coils"/>
    </source>
</evidence>
<dbReference type="Pfam" id="PF17675">
    <property type="entry name" value="APG6_N"/>
    <property type="match status" value="1"/>
</dbReference>